<comment type="caution">
    <text evidence="2">The sequence shown here is derived from an EMBL/GenBank/DDBJ whole genome shotgun (WGS) entry which is preliminary data.</text>
</comment>
<dbReference type="EMBL" id="BLLF01000668">
    <property type="protein sequence ID" value="GFH13923.1"/>
    <property type="molecule type" value="Genomic_DNA"/>
</dbReference>
<gene>
    <name evidence="2" type="ORF">HaLaN_09890</name>
</gene>
<feature type="region of interest" description="Disordered" evidence="1">
    <location>
        <begin position="528"/>
        <end position="550"/>
    </location>
</feature>
<feature type="compositionally biased region" description="Polar residues" evidence="1">
    <location>
        <begin position="528"/>
        <end position="543"/>
    </location>
</feature>
<keyword evidence="3" id="KW-1185">Reference proteome</keyword>
<evidence type="ECO:0000313" key="2">
    <source>
        <dbReference type="EMBL" id="GFH13923.1"/>
    </source>
</evidence>
<name>A0A699YUT2_HAELA</name>
<evidence type="ECO:0000256" key="1">
    <source>
        <dbReference type="SAM" id="MobiDB-lite"/>
    </source>
</evidence>
<protein>
    <submittedName>
        <fullName evidence="2">Uncharacterized protein</fullName>
    </submittedName>
</protein>
<proteinExistence type="predicted"/>
<feature type="region of interest" description="Disordered" evidence="1">
    <location>
        <begin position="245"/>
        <end position="290"/>
    </location>
</feature>
<reference evidence="2 3" key="1">
    <citation type="submission" date="2020-02" db="EMBL/GenBank/DDBJ databases">
        <title>Draft genome sequence of Haematococcus lacustris strain NIES-144.</title>
        <authorList>
            <person name="Morimoto D."/>
            <person name="Nakagawa S."/>
            <person name="Yoshida T."/>
            <person name="Sawayama S."/>
        </authorList>
    </citation>
    <scope>NUCLEOTIDE SEQUENCE [LARGE SCALE GENOMIC DNA]</scope>
    <source>
        <strain evidence="2 3">NIES-144</strain>
    </source>
</reference>
<feature type="non-terminal residue" evidence="2">
    <location>
        <position position="1"/>
    </location>
</feature>
<feature type="region of interest" description="Disordered" evidence="1">
    <location>
        <begin position="993"/>
        <end position="1020"/>
    </location>
</feature>
<organism evidence="2 3">
    <name type="scientific">Haematococcus lacustris</name>
    <name type="common">Green alga</name>
    <name type="synonym">Haematococcus pluvialis</name>
    <dbReference type="NCBI Taxonomy" id="44745"/>
    <lineage>
        <taxon>Eukaryota</taxon>
        <taxon>Viridiplantae</taxon>
        <taxon>Chlorophyta</taxon>
        <taxon>core chlorophytes</taxon>
        <taxon>Chlorophyceae</taxon>
        <taxon>CS clade</taxon>
        <taxon>Chlamydomonadales</taxon>
        <taxon>Haematococcaceae</taxon>
        <taxon>Haematococcus</taxon>
    </lineage>
</organism>
<feature type="non-terminal residue" evidence="2">
    <location>
        <position position="1289"/>
    </location>
</feature>
<dbReference type="Proteomes" id="UP000485058">
    <property type="component" value="Unassembled WGS sequence"/>
</dbReference>
<accession>A0A699YUT2</accession>
<sequence length="1289" mass="136578">MSHLRYMLGCNGCSPSDSEEVGDVLNVLLPMMRSGSFPKEVALVDICMPSYEVLAQKVDVSDLVLLLKGMAASAWGGASLMFDRVMVASLRAVARCQAGEVASFMRAVSGLATAPRTDLKLSRKPGVLYDTVGSLRTPSPQDWLEAVQAQVQPWLPDMDALSAEDRSWLLSCLALDLQAQLPDAFLYQMLAPLAAHTNNTTLKGCSPSTLVRLLQLVQHTSRAPASHAWSAKLLAAVELRLLLKRPPQRRTPTPEDIAAHGQEQPGVRSVPATTDQEEADQARGSAGQGQKSDICSAARHLGLDLALACLKRRHVKHLVLVPDLLAKTVFALRQLEVKPPLVWLKEFEQVATSLVPSMTAPLLARCLVSLHLLGHTPSLLLVDMAAKVLRQSLEGMAVAHPVDLALGLAGLYAALADPRRAHQDSAGQQAESIAQTARLLAKAWLPCHKTKPDLLLALPRAELLLVSQALQAMLCNPNAAKQGSSQVLMAMADGGVGLARSQALAALTPDSVWLVRWAQAMDVHQAAQAVNRSPDNKTSSAGATNGVERLSPPSAGHVAHVALVTAITVAPLSLGLNVAWPKPLVALLKDSFGVLAAQLEQGNMLDAEMAAVEQYVRSVAQPLEGELPMSFKEAYVGRAMKDVKSAVTALELVIDLRLVLQARTLRQQITDLVQQLAATSRFDAGGLHQLAALITYLPLVRVQDEPSSPTWCWREVKLQLQPAVLQCLHAYTLTSGSPGEDGAVQAHTLDLPTCLALCTCAAFVTSEPLAASASGLPGNHLAQATAPGSLPGTAEPDQSGSLALPRQFAFEEAGGQDSSQLTQATHQTGILQLPPQITLALTCVLQQLRDFALTLQNEKSGMSASTTAAAAGGTGNSALHQQLHALGWAHALTLPASPAGASQEQHQAATQNALLDLPSFADCVAWPGPIPVKQVAALIDLQQLAKLQAASHTDHQAELSRLHLRLAQLLELLMLSGALQQLHEALIEELRATGGSTKPGPAAARKAPDRTTAKTSSPQAYNLQQASSTVSTLLRLAWEVGAVHQYIARDDIRSVINFLSCTACMLTLLAPTQQPGQDQDWATALSPLGTEPEAVQALRCLMMDQVMSCAVQLALNVQQPGSHSELSGTAQQGQPQTLGAETVLLVLEALSGLGMLEPPLLQRHVPDNPLSVAPVPPAATQASAPTTDYQVQQHLEAAARAVELEEGGRERGSAAQLAAWPPGLRDQVQAQLLSSQAWPAGWVSVVDALVGHVCVDIALTPELLMAPHLEIILGELQAAGYAPAQGVAK</sequence>
<evidence type="ECO:0000313" key="3">
    <source>
        <dbReference type="Proteomes" id="UP000485058"/>
    </source>
</evidence>